<accession>A0A238XHI8</accession>
<dbReference type="CDD" id="cd18809">
    <property type="entry name" value="SF1_C_RecD"/>
    <property type="match status" value="1"/>
</dbReference>
<dbReference type="SUPFAM" id="SSF55464">
    <property type="entry name" value="Origin of replication-binding domain, RBD-like"/>
    <property type="match status" value="1"/>
</dbReference>
<dbReference type="EMBL" id="FZNR01000003">
    <property type="protein sequence ID" value="SNR58475.1"/>
    <property type="molecule type" value="Genomic_DNA"/>
</dbReference>
<evidence type="ECO:0000259" key="1">
    <source>
        <dbReference type="Pfam" id="PF01443"/>
    </source>
</evidence>
<reference evidence="3 4" key="1">
    <citation type="submission" date="2017-06" db="EMBL/GenBank/DDBJ databases">
        <authorList>
            <person name="Kim H.J."/>
            <person name="Triplett B.A."/>
        </authorList>
    </citation>
    <scope>NUCLEOTIDE SEQUENCE [LARGE SCALE GENOMIC DNA]</scope>
    <source>
        <strain evidence="3 4">DSM 43151</strain>
    </source>
</reference>
<name>A0A238XHI8_9ACTN</name>
<sequence length="1508" mass="163717">MTLHKLSVGDGYTYLTRHVAGGDCDRERHQDPASYYTEHGNPPGVWGGNGVDALGLTGAVTETQMRHLFGSGMHPDADRIIDDYLRRNTHAGMTEEQLEKASQDALRAATLGRRFPVYTTLEHFDARVDQRMQTIRTETGREPTAAELGKARAEEARRARGGVAGYDLVFTPVKSLVLLWALDERQWVRDAVQQAHEQARDSALALLEEHAAFTRGGDVGQAQLATKGLLYARFDHYDSRDGDPNLHTHVAIPNKIQGVDGVWRSVDGRALYRIGVAASEHYNSTVETVARDLLGVGFEVRADTAGKRHPIREVAGMPLEFIRSFSSRRAQIEARYDNLIVDFRRSHGHDPDHAAAFKLAEQANLATRGPKQLPRSLAALRTEWTQRLTAEHGRTALRALTAVVPDKKGADQRERQLSTAVSTDQIAALAALTVGRAEMSRSTWTVWNLRAEADRLLREPPASVFLDGLAFTDTEARDALVRQVVEAAVEQSTTVTVQPELDEPAMLRRPDGESVFTQHGGTRYTSRDILDAEQRLLTAARTPVGGSLPHASVQATLDEFEAATGTSLDAGQRAMVVAFATDPNMITVGLGPAGAGKTTTMRAYQHVLDQHGRRLIPLATSAAAAAVLSSDLGGTPAENVHKFVYEHLTKGQPEPDRAGRIRASEAFFHVHAGDVVLVDEAGLAGTRNLDTLREVADRYGATVRLLGDHRQLSAVESGGALRLLATEIGAVELTHLHRFASPAEADATRALREGDTAALDFYTDHDRIVGGSVEAMIEQAYNGWHADMTGGQRTLMVASTSAGVTALSARARADRVTAGQVEQDGVTLHDGNQAGRGDWIVTRDNDRKLTVNRGKDWVRNGDAWTVTARRRDGSLKVQHHGHGGTLILPKQYVAAHVELHYATTVHRAQGATVDTAHALVTDDMTRETLYVAATRARQSTTLYAVTHRVMPQDQDARMDRTVYDRHARAAREVLETVLATEGAQPSATESIARAREDARSLATLLPRLRYAAEKADDLRLRALVADALPDDVRAVVRDPAWSSVVRTLRTVEGDGWDLPQVLAGTARRGALTRGDSPAKLLAWRIDEHVDGRTPAAHLAQPTVEDATRYAALLAPKLADEQSLDAASAVRAPKLLHTDPISGGTDYQRLVGLILGDDAAERAADEPAWPALRAAIRRAENAGHESLAVVANAVLSRPLDDVQSTSQVLAWRINQHLEKEPAPADPDTDDAWRALAWTVKAAETNGQPAELLLSGVRAGADLDGVRQQVHTYTRPQPAAGPLPWLSATPDVAHPQLTGYLGDADKLVLQRVHDLSMHALLDRPAWLAGLGDAPTTGPELAAWLRHVGTVAAFRDQHQVTLDDPARPLGAYLPAESAGHRAYLHAADAVLAARHPHHPPADTTTARVAADVYLALPDNERETITRTIAEKLGGDWLGPRHDDADTLLTAPVYAAHLHTELVQRGHLHLAPEPAPQDPPPAPPTAVQVVRQIRSTAPMEQQSQQAGIQITW</sequence>
<protein>
    <submittedName>
        <fullName evidence="3">Conjugative relaxase domain-containing protein, TrwC/TraI family</fullName>
    </submittedName>
</protein>
<evidence type="ECO:0000313" key="4">
    <source>
        <dbReference type="Proteomes" id="UP000198415"/>
    </source>
</evidence>
<evidence type="ECO:0000259" key="2">
    <source>
        <dbReference type="Pfam" id="PF08751"/>
    </source>
</evidence>
<dbReference type="InterPro" id="IPR027351">
    <property type="entry name" value="(+)RNA_virus_helicase_core_dom"/>
</dbReference>
<dbReference type="Pfam" id="PF01443">
    <property type="entry name" value="Viral_helicase1"/>
    <property type="match status" value="1"/>
</dbReference>
<evidence type="ECO:0000313" key="3">
    <source>
        <dbReference type="EMBL" id="SNR58475.1"/>
    </source>
</evidence>
<proteinExistence type="predicted"/>
<organism evidence="3 4">
    <name type="scientific">Actinoplanes regularis</name>
    <dbReference type="NCBI Taxonomy" id="52697"/>
    <lineage>
        <taxon>Bacteria</taxon>
        <taxon>Bacillati</taxon>
        <taxon>Actinomycetota</taxon>
        <taxon>Actinomycetes</taxon>
        <taxon>Micromonosporales</taxon>
        <taxon>Micromonosporaceae</taxon>
        <taxon>Actinoplanes</taxon>
    </lineage>
</organism>
<dbReference type="SUPFAM" id="SSF52540">
    <property type="entry name" value="P-loop containing nucleoside triphosphate hydrolases"/>
    <property type="match status" value="2"/>
</dbReference>
<keyword evidence="4" id="KW-1185">Reference proteome</keyword>
<dbReference type="InterPro" id="IPR027417">
    <property type="entry name" value="P-loop_NTPase"/>
</dbReference>
<dbReference type="GO" id="GO:0005524">
    <property type="term" value="F:ATP binding"/>
    <property type="evidence" value="ECO:0007669"/>
    <property type="project" value="InterPro"/>
</dbReference>
<dbReference type="Gene3D" id="3.40.50.300">
    <property type="entry name" value="P-loop containing nucleotide triphosphate hydrolases"/>
    <property type="match status" value="2"/>
</dbReference>
<dbReference type="RefSeq" id="WP_089293071.1">
    <property type="nucleotide sequence ID" value="NZ_BOMU01000093.1"/>
</dbReference>
<dbReference type="Pfam" id="PF08751">
    <property type="entry name" value="TrwC"/>
    <property type="match status" value="1"/>
</dbReference>
<dbReference type="Gene3D" id="2.30.30.940">
    <property type="match status" value="1"/>
</dbReference>
<dbReference type="Proteomes" id="UP000198415">
    <property type="component" value="Unassembled WGS sequence"/>
</dbReference>
<feature type="domain" description="TrwC relaxase" evidence="2">
    <location>
        <begin position="9"/>
        <end position="389"/>
    </location>
</feature>
<gene>
    <name evidence="3" type="ORF">SAMN06264365_103471</name>
</gene>
<dbReference type="NCBIfam" id="NF041492">
    <property type="entry name" value="MobF"/>
    <property type="match status" value="1"/>
</dbReference>
<dbReference type="InterPro" id="IPR014862">
    <property type="entry name" value="TrwC"/>
</dbReference>
<dbReference type="Pfam" id="PF13604">
    <property type="entry name" value="AAA_30"/>
    <property type="match status" value="1"/>
</dbReference>
<feature type="domain" description="(+)RNA virus helicase C-terminal" evidence="1">
    <location>
        <begin position="883"/>
        <end position="943"/>
    </location>
</feature>